<keyword evidence="3 8" id="KW-0418">Kinase</keyword>
<dbReference type="Gene3D" id="3.30.200.20">
    <property type="entry name" value="Phosphorylase Kinase, domain 1"/>
    <property type="match status" value="1"/>
</dbReference>
<dbReference type="SMART" id="SM00220">
    <property type="entry name" value="S_TKc"/>
    <property type="match status" value="1"/>
</dbReference>
<evidence type="ECO:0000256" key="6">
    <source>
        <dbReference type="SAM" id="MobiDB-lite"/>
    </source>
</evidence>
<dbReference type="Gene3D" id="1.10.510.10">
    <property type="entry name" value="Transferase(Phosphotransferase) domain 1"/>
    <property type="match status" value="1"/>
</dbReference>
<dbReference type="GO" id="GO:0005524">
    <property type="term" value="F:ATP binding"/>
    <property type="evidence" value="ECO:0007669"/>
    <property type="project" value="UniProtKB-UniRule"/>
</dbReference>
<dbReference type="InterPro" id="IPR017441">
    <property type="entry name" value="Protein_kinase_ATP_BS"/>
</dbReference>
<protein>
    <submittedName>
        <fullName evidence="8">Serine/threonine-protein kinase PknA</fullName>
        <ecNumber evidence="8">2.7.11.1</ecNumber>
    </submittedName>
</protein>
<evidence type="ECO:0000313" key="8">
    <source>
        <dbReference type="EMBL" id="PRP99976.1"/>
    </source>
</evidence>
<dbReference type="GO" id="GO:0004674">
    <property type="term" value="F:protein serine/threonine kinase activity"/>
    <property type="evidence" value="ECO:0007669"/>
    <property type="project" value="UniProtKB-EC"/>
</dbReference>
<dbReference type="PROSITE" id="PS00107">
    <property type="entry name" value="PROTEIN_KINASE_ATP"/>
    <property type="match status" value="1"/>
</dbReference>
<dbReference type="CDD" id="cd14014">
    <property type="entry name" value="STKc_PknB_like"/>
    <property type="match status" value="1"/>
</dbReference>
<feature type="region of interest" description="Disordered" evidence="6">
    <location>
        <begin position="191"/>
        <end position="210"/>
    </location>
</feature>
<dbReference type="EMBL" id="PVNL01000119">
    <property type="protein sequence ID" value="PRP99976.1"/>
    <property type="molecule type" value="Genomic_DNA"/>
</dbReference>
<name>A0A2S9Y4F5_9BACT</name>
<dbReference type="SUPFAM" id="SSF48452">
    <property type="entry name" value="TPR-like"/>
    <property type="match status" value="1"/>
</dbReference>
<accession>A0A2S9Y4F5</accession>
<keyword evidence="1 8" id="KW-0808">Transferase</keyword>
<dbReference type="PANTHER" id="PTHR43289">
    <property type="entry name" value="MITOGEN-ACTIVATED PROTEIN KINASE KINASE KINASE 20-RELATED"/>
    <property type="match status" value="1"/>
</dbReference>
<evidence type="ECO:0000259" key="7">
    <source>
        <dbReference type="PROSITE" id="PS50011"/>
    </source>
</evidence>
<dbReference type="InterPro" id="IPR011009">
    <property type="entry name" value="Kinase-like_dom_sf"/>
</dbReference>
<feature type="binding site" evidence="5">
    <location>
        <position position="73"/>
    </location>
    <ligand>
        <name>ATP</name>
        <dbReference type="ChEBI" id="CHEBI:30616"/>
    </ligand>
</feature>
<proteinExistence type="predicted"/>
<dbReference type="PANTHER" id="PTHR43289:SF6">
    <property type="entry name" value="SERINE_THREONINE-PROTEIN KINASE NEKL-3"/>
    <property type="match status" value="1"/>
</dbReference>
<evidence type="ECO:0000256" key="4">
    <source>
        <dbReference type="ARBA" id="ARBA00022840"/>
    </source>
</evidence>
<dbReference type="Pfam" id="PF00069">
    <property type="entry name" value="Pkinase"/>
    <property type="match status" value="1"/>
</dbReference>
<keyword evidence="4 5" id="KW-0067">ATP-binding</keyword>
<dbReference type="InterPro" id="IPR011990">
    <property type="entry name" value="TPR-like_helical_dom_sf"/>
</dbReference>
<dbReference type="OrthoDB" id="9801841at2"/>
<dbReference type="PROSITE" id="PS50011">
    <property type="entry name" value="PROTEIN_KINASE_DOM"/>
    <property type="match status" value="1"/>
</dbReference>
<feature type="compositionally biased region" description="Low complexity" evidence="6">
    <location>
        <begin position="196"/>
        <end position="206"/>
    </location>
</feature>
<organism evidence="8 9">
    <name type="scientific">Enhygromyxa salina</name>
    <dbReference type="NCBI Taxonomy" id="215803"/>
    <lineage>
        <taxon>Bacteria</taxon>
        <taxon>Pseudomonadati</taxon>
        <taxon>Myxococcota</taxon>
        <taxon>Polyangia</taxon>
        <taxon>Nannocystales</taxon>
        <taxon>Nannocystaceae</taxon>
        <taxon>Enhygromyxa</taxon>
    </lineage>
</organism>
<dbReference type="RefSeq" id="WP_106093055.1">
    <property type="nucleotide sequence ID" value="NZ_PVNL01000119.1"/>
</dbReference>
<feature type="region of interest" description="Disordered" evidence="6">
    <location>
        <begin position="1"/>
        <end position="23"/>
    </location>
</feature>
<sequence length="934" mass="102436">MSTPPDTPRLAAPPFDETPGATSMRERVSQRLFGLGGSQRFGRYIIERRLGAGGMGVVYAAFDEELSRKVAIKLVRADRARSIEQDKLRHEARALAQLSHPNVVQIHEVGTEGDQLYLVMEYIQGRTLDVWARGRTQRERLRYCVQAGRGLAAAHQAGLLHRDVKPNNIVVGDDGRVRVVDFGLARPQIFVPPTPADTDTNTNTNTSVQTSPLAGTPVYLAPELYAGTSASPASDQFGFCVTVWQVLADTRPFTSEQLLAAADGASLRPITSLRPRWLGRALLRGLDPNPAKRWPSLDVLLDEIDARPRQRLLTATFFTVALTCASIATVSLGPLAPACQALAPAFAQVWNPERRARIAASWALRPRADAELDALARAIEGHEVKWRAAHEATCPATTIGQMRSSGQPELAGACLKRNLDQFDALLNLLESSPTEELDARRLLQELGDPSQCADASVLADQLPPPAELASRVAQLRAHIDRVAVLMHVRPREAGVEAGVVVARARELGYRPALAEALTLDGKIAIRLLDDVRALDSLREAAREAKAVGDARLEFVCLRELVRLTTQQLEDPERAADLVALMLGSFEQLGRPPRLLAPSLIAQSELARARGDNAEAELHLREAAEYLRESVDDGDVNLEQVELLLANLLGEQGKLEESRRLYEQLLGRLRAALGPRHPSVATVEFNLGLTLFEIGSGGLAIAHIERALSIQREAFGSDAPKIAPALVILAQVRALEGDLEGALLAAREAWPLERALASGNSERGSSLRLLAALLGSLDRYQEALETWELIERELGSTQSPLERAMTTHTIGWYAYRVGEVERARERFEQAVTYEDPQVRLAARLGLAEIALGAGAASEAREQVEELLVKLEGLPPSESKQATIAEAHYIRLRCLVESRQPDEVIAESREQVRVVYKEIFMPKYIRDELARLDAKR</sequence>
<reference evidence="8 9" key="1">
    <citation type="submission" date="2018-03" db="EMBL/GenBank/DDBJ databases">
        <title>Draft Genome Sequences of the Obligatory Marine Myxobacteria Enhygromyxa salina SWB007.</title>
        <authorList>
            <person name="Poehlein A."/>
            <person name="Moghaddam J.A."/>
            <person name="Harms H."/>
            <person name="Alanjari M."/>
            <person name="Koenig G.M."/>
            <person name="Daniel R."/>
            <person name="Schaeberle T.F."/>
        </authorList>
    </citation>
    <scope>NUCLEOTIDE SEQUENCE [LARGE SCALE GENOMIC DNA]</scope>
    <source>
        <strain evidence="8 9">SWB007</strain>
    </source>
</reference>
<dbReference type="Pfam" id="PF13424">
    <property type="entry name" value="TPR_12"/>
    <property type="match status" value="1"/>
</dbReference>
<keyword evidence="2 5" id="KW-0547">Nucleotide-binding</keyword>
<evidence type="ECO:0000256" key="3">
    <source>
        <dbReference type="ARBA" id="ARBA00022777"/>
    </source>
</evidence>
<evidence type="ECO:0000256" key="5">
    <source>
        <dbReference type="PROSITE-ProRule" id="PRU10141"/>
    </source>
</evidence>
<comment type="caution">
    <text evidence="8">The sequence shown here is derived from an EMBL/GenBank/DDBJ whole genome shotgun (WGS) entry which is preliminary data.</text>
</comment>
<dbReference type="Gene3D" id="1.25.40.10">
    <property type="entry name" value="Tetratricopeptide repeat domain"/>
    <property type="match status" value="2"/>
</dbReference>
<dbReference type="InterPro" id="IPR000719">
    <property type="entry name" value="Prot_kinase_dom"/>
</dbReference>
<evidence type="ECO:0000256" key="2">
    <source>
        <dbReference type="ARBA" id="ARBA00022741"/>
    </source>
</evidence>
<dbReference type="Proteomes" id="UP000238823">
    <property type="component" value="Unassembled WGS sequence"/>
</dbReference>
<dbReference type="SUPFAM" id="SSF56112">
    <property type="entry name" value="Protein kinase-like (PK-like)"/>
    <property type="match status" value="1"/>
</dbReference>
<dbReference type="AlphaFoldDB" id="A0A2S9Y4F5"/>
<evidence type="ECO:0000313" key="9">
    <source>
        <dbReference type="Proteomes" id="UP000238823"/>
    </source>
</evidence>
<feature type="domain" description="Protein kinase" evidence="7">
    <location>
        <begin position="44"/>
        <end position="318"/>
    </location>
</feature>
<dbReference type="PROSITE" id="PS00108">
    <property type="entry name" value="PROTEIN_KINASE_ST"/>
    <property type="match status" value="1"/>
</dbReference>
<dbReference type="InterPro" id="IPR008271">
    <property type="entry name" value="Ser/Thr_kinase_AS"/>
</dbReference>
<gene>
    <name evidence="8" type="primary">pknA_8</name>
    <name evidence="8" type="ORF">ENSA7_61930</name>
</gene>
<evidence type="ECO:0000256" key="1">
    <source>
        <dbReference type="ARBA" id="ARBA00022679"/>
    </source>
</evidence>
<dbReference type="EC" id="2.7.11.1" evidence="8"/>
<dbReference type="Pfam" id="PF13432">
    <property type="entry name" value="TPR_16"/>
    <property type="match status" value="1"/>
</dbReference>